<evidence type="ECO:0000313" key="3">
    <source>
        <dbReference type="Proteomes" id="UP001152797"/>
    </source>
</evidence>
<gene>
    <name evidence="1" type="ORF">C1SCF055_LOCUS35287</name>
</gene>
<reference evidence="2 3" key="2">
    <citation type="submission" date="2024-05" db="EMBL/GenBank/DDBJ databases">
        <authorList>
            <person name="Chen Y."/>
            <person name="Shah S."/>
            <person name="Dougan E. K."/>
            <person name="Thang M."/>
            <person name="Chan C."/>
        </authorList>
    </citation>
    <scope>NUCLEOTIDE SEQUENCE [LARGE SCALE GENOMIC DNA]</scope>
</reference>
<comment type="caution">
    <text evidence="1">The sequence shown here is derived from an EMBL/GenBank/DDBJ whole genome shotgun (WGS) entry which is preliminary data.</text>
</comment>
<dbReference type="Proteomes" id="UP001152797">
    <property type="component" value="Unassembled WGS sequence"/>
</dbReference>
<accession>A0A9P1DJA1</accession>
<evidence type="ECO:0000313" key="1">
    <source>
        <dbReference type="EMBL" id="CAI4009964.1"/>
    </source>
</evidence>
<sequence>MDVVPHDRDSAPLKDEEKQRLLNALNDLGEPADDSAGTDHAADKVLTADEASGDTDHGPLDFFNNYNAFGTFERLGNDMSWTSTPQLWKITASTERHECHRLKMVKNRRLEKQIQSAKKGDTRQFRPSGRPPRHAFELLGTGEREIAEAMSCFGQTLQRFTFEMSTREAQAENNDAEELDPSHCLIVKMFKTDIKLKKTPEEIRSFGRQILVRDADDTHFFENDLDGISLVSSVNTSDVIRLVVPKDPDLYGQLIGCIGTSAVRTMDLQGSQHQTVQIQDALCGAWTAVPVMYVGGKLHITHIDARQGTANVAWTDETSHIADIATWGNLPGHFRIALEAMIWFLEAWDMHMVPAVHITMTSKAVGLSILAKDVARCDQVALKQGIVARMLENFEVGSDCCAQFPLLWSILQEEIRTSNPEVGASKAALLVLGGSCELRLTLSDAQFTVEVPPNALSSLDDYLDEQISDSMECREEGKCTGFQLQRLGDIKTAISSRSLNPLKTAPVPPPHLVADAAMVSGMHWLEMEDLAVLHLLRRCGLVATGFPVDEVNDLHRSGGIVQRKAKDCIEERNCLELRNSFQGELLGLSRAKLHMQKGELSPSDEETMRKCLGSGEPLLVCFWSPAKRLRAIMALLNLADLPEGWAISNLSEMPLGHSFTFTDLVSVATSHETGHANQAHAARTGVRLLVRALLRCGLLACSSAIPKESPESGTECYVLNIGQSALEMQKSHDGQRTTILEEHAKKLDRILSSSQRGSCKQVDLFERVQELMQHAFTLLGASPLVTWKKTLAEPSLPLQPSLGRSFEDPRQRDVETEHTDEMWHKLLCRLRREDYSKIYAWLAREEDMFHVIPSDQTLLVVEQFERANVAKTFCQVARMAKERLHTDDFSVELQLELLKFERADQISRATSARTHMLRNSWDAFASKITADAERQNKKAKL</sequence>
<keyword evidence="3" id="KW-1185">Reference proteome</keyword>
<organism evidence="1">
    <name type="scientific">Cladocopium goreaui</name>
    <dbReference type="NCBI Taxonomy" id="2562237"/>
    <lineage>
        <taxon>Eukaryota</taxon>
        <taxon>Sar</taxon>
        <taxon>Alveolata</taxon>
        <taxon>Dinophyceae</taxon>
        <taxon>Suessiales</taxon>
        <taxon>Symbiodiniaceae</taxon>
        <taxon>Cladocopium</taxon>
    </lineage>
</organism>
<dbReference type="EMBL" id="CAMXCT020004680">
    <property type="protein sequence ID" value="CAL1163339.1"/>
    <property type="molecule type" value="Genomic_DNA"/>
</dbReference>
<protein>
    <submittedName>
        <fullName evidence="1">Uncharacterized protein</fullName>
    </submittedName>
</protein>
<reference evidence="1" key="1">
    <citation type="submission" date="2022-10" db="EMBL/GenBank/DDBJ databases">
        <authorList>
            <person name="Chen Y."/>
            <person name="Dougan E. K."/>
            <person name="Chan C."/>
            <person name="Rhodes N."/>
            <person name="Thang M."/>
        </authorList>
    </citation>
    <scope>NUCLEOTIDE SEQUENCE</scope>
</reference>
<dbReference type="AlphaFoldDB" id="A0A9P1DJA1"/>
<dbReference type="EMBL" id="CAMXCT030004680">
    <property type="protein sequence ID" value="CAL4797276.1"/>
    <property type="molecule type" value="Genomic_DNA"/>
</dbReference>
<name>A0A9P1DJA1_9DINO</name>
<dbReference type="EMBL" id="CAMXCT010004680">
    <property type="protein sequence ID" value="CAI4009964.1"/>
    <property type="molecule type" value="Genomic_DNA"/>
</dbReference>
<proteinExistence type="predicted"/>
<evidence type="ECO:0000313" key="2">
    <source>
        <dbReference type="EMBL" id="CAL4797276.1"/>
    </source>
</evidence>